<feature type="region of interest" description="Disordered" evidence="1">
    <location>
        <begin position="221"/>
        <end position="249"/>
    </location>
</feature>
<feature type="compositionally biased region" description="Low complexity" evidence="1">
    <location>
        <begin position="476"/>
        <end position="485"/>
    </location>
</feature>
<feature type="region of interest" description="Disordered" evidence="1">
    <location>
        <begin position="125"/>
        <end position="174"/>
    </location>
</feature>
<feature type="compositionally biased region" description="Polar residues" evidence="1">
    <location>
        <begin position="1"/>
        <end position="52"/>
    </location>
</feature>
<feature type="compositionally biased region" description="Low complexity" evidence="1">
    <location>
        <begin position="135"/>
        <end position="167"/>
    </location>
</feature>
<dbReference type="Proteomes" id="UP001355207">
    <property type="component" value="Chromosome 8"/>
</dbReference>
<sequence>MSPTNDQTSYSNNVESGPSTSTHRISAARSHSSPSLTHWIGNSNGQMKRSWNPSSSPCIPIISIDEDKKGIGRLNKGKGKGKGKELDLEDGLSQLYVTHEKNQASSSSSAAAAAAEYKRRSLSPIKKTLALPQPTSSDISVSSSQTSTNISRQPSDSEMQSQPQPQESSKRKSWSSSVLGSAVSAGVFGAALGLTAYRLISNQPSSAIPNQQLAAEEILNQDGTNLTDQDRDVQSEDREESNQPQQDERTIQERIMPSENSIIDDTDLAITDNSLNMKEDEIPHITASSDIQDIQIKNPIINDLPPPPAYEETMKSAASQNRETKEWEDITEYLITPSSTRVSTIRSKVSYSNISPSPCSKQKRKRNHQIRRTRSSRNGLLMFNQHPLSNSRSLPSIEIHNIDDYDIHSDVETPINKHSPVPIVDGYPNMCEEGNEGEQDQDHVNDEHTNEMISRLDSMSLQLTTLIEQGRKALETTPGLGTTPGWEDEIQHGDGKDLFSPSNSRVDDKSNDNNTNIVADVEAKTEKNIRRKSQIPMKAGSSLNSNKHPTTRLTSSSTLNDHHSSPLPSSSRLKLNDKHRKVGSSNDVESKHHVVRARSISKIPVRNKSMISGLNKL</sequence>
<protein>
    <submittedName>
        <fullName evidence="2">Uncharacterized protein</fullName>
    </submittedName>
</protein>
<feature type="region of interest" description="Disordered" evidence="1">
    <location>
        <begin position="1"/>
        <end position="87"/>
    </location>
</feature>
<accession>A0AAX4K2N4</accession>
<organism evidence="2 3">
    <name type="scientific">Kwoniella dendrophila CBS 6074</name>
    <dbReference type="NCBI Taxonomy" id="1295534"/>
    <lineage>
        <taxon>Eukaryota</taxon>
        <taxon>Fungi</taxon>
        <taxon>Dikarya</taxon>
        <taxon>Basidiomycota</taxon>
        <taxon>Agaricomycotina</taxon>
        <taxon>Tremellomycetes</taxon>
        <taxon>Tremellales</taxon>
        <taxon>Cryptococcaceae</taxon>
        <taxon>Kwoniella</taxon>
    </lineage>
</organism>
<feature type="region of interest" description="Disordered" evidence="1">
    <location>
        <begin position="351"/>
        <end position="376"/>
    </location>
</feature>
<feature type="compositionally biased region" description="Polar residues" evidence="1">
    <location>
        <begin position="351"/>
        <end position="360"/>
    </location>
</feature>
<evidence type="ECO:0000256" key="1">
    <source>
        <dbReference type="SAM" id="MobiDB-lite"/>
    </source>
</evidence>
<evidence type="ECO:0000313" key="2">
    <source>
        <dbReference type="EMBL" id="WWC91003.1"/>
    </source>
</evidence>
<feature type="compositionally biased region" description="Low complexity" evidence="1">
    <location>
        <begin position="53"/>
        <end position="63"/>
    </location>
</feature>
<feature type="region of interest" description="Disordered" evidence="1">
    <location>
        <begin position="475"/>
        <end position="601"/>
    </location>
</feature>
<evidence type="ECO:0000313" key="3">
    <source>
        <dbReference type="Proteomes" id="UP001355207"/>
    </source>
</evidence>
<reference evidence="2 3" key="1">
    <citation type="submission" date="2024-01" db="EMBL/GenBank/DDBJ databases">
        <title>Comparative genomics of Cryptococcus and Kwoniella reveals pathogenesis evolution and contrasting modes of karyotype evolution via chromosome fusion or intercentromeric recombination.</title>
        <authorList>
            <person name="Coelho M.A."/>
            <person name="David-Palma M."/>
            <person name="Shea T."/>
            <person name="Bowers K."/>
            <person name="McGinley-Smith S."/>
            <person name="Mohammad A.W."/>
            <person name="Gnirke A."/>
            <person name="Yurkov A.M."/>
            <person name="Nowrousian M."/>
            <person name="Sun S."/>
            <person name="Cuomo C.A."/>
            <person name="Heitman J."/>
        </authorList>
    </citation>
    <scope>NUCLEOTIDE SEQUENCE [LARGE SCALE GENOMIC DNA]</scope>
    <source>
        <strain evidence="2 3">CBS 6074</strain>
    </source>
</reference>
<proteinExistence type="predicted"/>
<feature type="compositionally biased region" description="Basic residues" evidence="1">
    <location>
        <begin position="361"/>
        <end position="375"/>
    </location>
</feature>
<dbReference type="RefSeq" id="XP_066077766.1">
    <property type="nucleotide sequence ID" value="XM_066221669.1"/>
</dbReference>
<dbReference type="GeneID" id="91096612"/>
<gene>
    <name evidence="2" type="ORF">L201_005942</name>
</gene>
<dbReference type="AlphaFoldDB" id="A0AAX4K2N4"/>
<name>A0AAX4K2N4_9TREE</name>
<dbReference type="EMBL" id="CP144105">
    <property type="protein sequence ID" value="WWC91003.1"/>
    <property type="molecule type" value="Genomic_DNA"/>
</dbReference>
<keyword evidence="3" id="KW-1185">Reference proteome</keyword>
<feature type="compositionally biased region" description="Polar residues" evidence="1">
    <location>
        <begin position="541"/>
        <end position="559"/>
    </location>
</feature>